<dbReference type="SUPFAM" id="SSF58104">
    <property type="entry name" value="Methyl-accepting chemotaxis protein (MCP) signaling domain"/>
    <property type="match status" value="1"/>
</dbReference>
<evidence type="ECO:0000256" key="1">
    <source>
        <dbReference type="ARBA" id="ARBA00023224"/>
    </source>
</evidence>
<evidence type="ECO:0000259" key="3">
    <source>
        <dbReference type="PROSITE" id="PS50111"/>
    </source>
</evidence>
<feature type="domain" description="Methyl-accepting transducer" evidence="3">
    <location>
        <begin position="40"/>
        <end position="92"/>
    </location>
</feature>
<dbReference type="PROSITE" id="PS50111">
    <property type="entry name" value="CHEMOTAXIS_TRANSDUC_2"/>
    <property type="match status" value="1"/>
</dbReference>
<evidence type="ECO:0000256" key="2">
    <source>
        <dbReference type="PROSITE-ProRule" id="PRU00284"/>
    </source>
</evidence>
<name>A0A7W6GK20_9HYPH</name>
<dbReference type="EMBL" id="JACIEE010000008">
    <property type="protein sequence ID" value="MBB3978646.1"/>
    <property type="molecule type" value="Genomic_DNA"/>
</dbReference>
<dbReference type="Gene3D" id="1.10.287.950">
    <property type="entry name" value="Methyl-accepting chemotaxis protein"/>
    <property type="match status" value="1"/>
</dbReference>
<dbReference type="AlphaFoldDB" id="A0A7W6GK20"/>
<dbReference type="GO" id="GO:0016020">
    <property type="term" value="C:membrane"/>
    <property type="evidence" value="ECO:0007669"/>
    <property type="project" value="InterPro"/>
</dbReference>
<dbReference type="Pfam" id="PF00015">
    <property type="entry name" value="MCPsignal"/>
    <property type="match status" value="1"/>
</dbReference>
<dbReference type="PANTHER" id="PTHR32089">
    <property type="entry name" value="METHYL-ACCEPTING CHEMOTAXIS PROTEIN MCPB"/>
    <property type="match status" value="1"/>
</dbReference>
<dbReference type="GO" id="GO:0007165">
    <property type="term" value="P:signal transduction"/>
    <property type="evidence" value="ECO:0007669"/>
    <property type="project" value="UniProtKB-KW"/>
</dbReference>
<organism evidence="4 5">
    <name type="scientific">Mycoplana azooxidifex</name>
    <dbReference type="NCBI Taxonomy" id="1636188"/>
    <lineage>
        <taxon>Bacteria</taxon>
        <taxon>Pseudomonadati</taxon>
        <taxon>Pseudomonadota</taxon>
        <taxon>Alphaproteobacteria</taxon>
        <taxon>Hyphomicrobiales</taxon>
        <taxon>Rhizobiaceae</taxon>
        <taxon>Mycoplana</taxon>
    </lineage>
</organism>
<dbReference type="PANTHER" id="PTHR32089:SF112">
    <property type="entry name" value="LYSOZYME-LIKE PROTEIN-RELATED"/>
    <property type="match status" value="1"/>
</dbReference>
<comment type="caution">
    <text evidence="4">The sequence shown here is derived from an EMBL/GenBank/DDBJ whole genome shotgun (WGS) entry which is preliminary data.</text>
</comment>
<accession>A0A7W6GK20</accession>
<reference evidence="4 5" key="1">
    <citation type="submission" date="2020-08" db="EMBL/GenBank/DDBJ databases">
        <title>Genomic Encyclopedia of Type Strains, Phase IV (KMG-IV): sequencing the most valuable type-strain genomes for metagenomic binning, comparative biology and taxonomic classification.</title>
        <authorList>
            <person name="Goeker M."/>
        </authorList>
    </citation>
    <scope>NUCLEOTIDE SEQUENCE [LARGE SCALE GENOMIC DNA]</scope>
    <source>
        <strain evidence="4 5">DSM 100211</strain>
    </source>
</reference>
<dbReference type="InterPro" id="IPR004089">
    <property type="entry name" value="MCPsignal_dom"/>
</dbReference>
<keyword evidence="5" id="KW-1185">Reference proteome</keyword>
<protein>
    <recommendedName>
        <fullName evidence="3">Methyl-accepting transducer domain-containing protein</fullName>
    </recommendedName>
</protein>
<proteinExistence type="predicted"/>
<gene>
    <name evidence="4" type="ORF">GGQ64_003881</name>
</gene>
<dbReference type="Proteomes" id="UP000574761">
    <property type="component" value="Unassembled WGS sequence"/>
</dbReference>
<evidence type="ECO:0000313" key="5">
    <source>
        <dbReference type="Proteomes" id="UP000574761"/>
    </source>
</evidence>
<keyword evidence="1 2" id="KW-0807">Transducer</keyword>
<dbReference type="RefSeq" id="WP_183806908.1">
    <property type="nucleotide sequence ID" value="NZ_JACIEE010000008.1"/>
</dbReference>
<evidence type="ECO:0000313" key="4">
    <source>
        <dbReference type="EMBL" id="MBB3978646.1"/>
    </source>
</evidence>
<sequence>MSAKPATAQASSQLSATPRTMRAIAEGIGTDLEHFSEENSSIARQIKMLAINASIEAARAGEAGKGFAVVASEVQRLADISSTIAQQFERNVLGRIALGRSVSESLVDQMEGVRLVDLAQTLVQLIVRNLFERTADVRWWTTDPALWQALQAPGRSAFDAAAARLSVIAKYYTVYLDLVMTDAEGRVVASANPGYASSVRGVNLSDKDWFRAAAATKSGDDYAVERVQPSNLHNGRHAIVYAAGIREGGLPNGRLLGSLGVYFDWQQQGQSIVEKEASLPPHVAERTHVMLLDGDNRVIASNRPAMIFTSFGLSNPNGAMRGSYYAPDGTIVAFARTIGYEDYDGLGWTGVVVQQTENDAEIRAALAAQK</sequence>
<dbReference type="Gene3D" id="3.30.450.20">
    <property type="entry name" value="PAS domain"/>
    <property type="match status" value="1"/>
</dbReference>